<sequence>MLSNSFLRTISKRTKSFWSKTKFSQMSSDTTSLTDSLLSDVDTVEMFDELHELLNSPKLQRYAAQDIELTHEHELELELARLTGLIEKSAMYRLTEQEHTLTI</sequence>
<dbReference type="Proteomes" id="UP001479436">
    <property type="component" value="Unassembled WGS sequence"/>
</dbReference>
<evidence type="ECO:0000313" key="2">
    <source>
        <dbReference type="Proteomes" id="UP001479436"/>
    </source>
</evidence>
<reference evidence="1 2" key="1">
    <citation type="submission" date="2023-04" db="EMBL/GenBank/DDBJ databases">
        <title>Genome of Basidiobolus ranarum AG-B5.</title>
        <authorList>
            <person name="Stajich J.E."/>
            <person name="Carter-House D."/>
            <person name="Gryganskyi A."/>
        </authorList>
    </citation>
    <scope>NUCLEOTIDE SEQUENCE [LARGE SCALE GENOMIC DNA]</scope>
    <source>
        <strain evidence="1 2">AG-B5</strain>
    </source>
</reference>
<comment type="caution">
    <text evidence="1">The sequence shown here is derived from an EMBL/GenBank/DDBJ whole genome shotgun (WGS) entry which is preliminary data.</text>
</comment>
<organism evidence="1 2">
    <name type="scientific">Basidiobolus ranarum</name>
    <dbReference type="NCBI Taxonomy" id="34480"/>
    <lineage>
        <taxon>Eukaryota</taxon>
        <taxon>Fungi</taxon>
        <taxon>Fungi incertae sedis</taxon>
        <taxon>Zoopagomycota</taxon>
        <taxon>Entomophthoromycotina</taxon>
        <taxon>Basidiobolomycetes</taxon>
        <taxon>Basidiobolales</taxon>
        <taxon>Basidiobolaceae</taxon>
        <taxon>Basidiobolus</taxon>
    </lineage>
</organism>
<keyword evidence="2" id="KW-1185">Reference proteome</keyword>
<gene>
    <name evidence="1" type="ORF">K7432_000861</name>
</gene>
<name>A0ABR2WAM9_9FUNG</name>
<evidence type="ECO:0000313" key="1">
    <source>
        <dbReference type="EMBL" id="KAK9728715.1"/>
    </source>
</evidence>
<accession>A0ABR2WAM9</accession>
<proteinExistence type="predicted"/>
<protein>
    <submittedName>
        <fullName evidence="1">Uncharacterized protein</fullName>
    </submittedName>
</protein>
<dbReference type="EMBL" id="JASJQH010006892">
    <property type="protein sequence ID" value="KAK9728715.1"/>
    <property type="molecule type" value="Genomic_DNA"/>
</dbReference>